<dbReference type="PANTHER" id="PTHR37287:SF1">
    <property type="entry name" value="INO EIGHTY SUBUNIT 1"/>
    <property type="match status" value="1"/>
</dbReference>
<name>J3P1C1_GAET3</name>
<dbReference type="STRING" id="644352.J3P1C1"/>
<keyword evidence="4" id="KW-1185">Reference proteome</keyword>
<reference evidence="4" key="1">
    <citation type="submission" date="2010-07" db="EMBL/GenBank/DDBJ databases">
        <title>The genome sequence of Gaeumannomyces graminis var. tritici strain R3-111a-1.</title>
        <authorList>
            <consortium name="The Broad Institute Genome Sequencing Platform"/>
            <person name="Ma L.-J."/>
            <person name="Dead R."/>
            <person name="Young S."/>
            <person name="Zeng Q."/>
            <person name="Koehrsen M."/>
            <person name="Alvarado L."/>
            <person name="Berlin A."/>
            <person name="Chapman S.B."/>
            <person name="Chen Z."/>
            <person name="Freedman E."/>
            <person name="Gellesch M."/>
            <person name="Goldberg J."/>
            <person name="Griggs A."/>
            <person name="Gujja S."/>
            <person name="Heilman E.R."/>
            <person name="Heiman D."/>
            <person name="Hepburn T."/>
            <person name="Howarth C."/>
            <person name="Jen D."/>
            <person name="Larson L."/>
            <person name="Mehta T."/>
            <person name="Neiman D."/>
            <person name="Pearson M."/>
            <person name="Roberts A."/>
            <person name="Saif S."/>
            <person name="Shea T."/>
            <person name="Shenoy N."/>
            <person name="Sisk P."/>
            <person name="Stolte C."/>
            <person name="Sykes S."/>
            <person name="Walk T."/>
            <person name="White J."/>
            <person name="Yandava C."/>
            <person name="Haas B."/>
            <person name="Nusbaum C."/>
            <person name="Birren B."/>
        </authorList>
    </citation>
    <scope>NUCLEOTIDE SEQUENCE [LARGE SCALE GENOMIC DNA]</scope>
    <source>
        <strain evidence="4">R3-111a-1</strain>
    </source>
</reference>
<sequence length="806" mass="88603">MASPSSPLAMSDADAPSSPVRPDKSFATNDDDDIRMPDATPEPVEKSHRGKGGRAANASQTPQQQPVIGKIRHLKKNDGEPLWREDIQYDFLKAVFDDEQKVFTNSFEPERLGKQNFADLYIDTMSRSSKTSKVLRDKLLSDRDAAKGMAMVCLLVNIGRMNTTLNFFPEMRAQLRTYHAIPSLQANQDNNAYKQLQDAPRLKSILKGGAEDRPEPNTLDKIKAQDLPRTNPVNLLFVIIQNATKIAELHFPANHEFHDLVMKTQYTSASRARAFLWIIWFYLESDFTEEGCEENPFGPGVDYGLDVANQGVPQLKLIKPGDPPENIDTPEEKEFGEEKKKMRAKIIDADKAFINDSQSKRGARPRTSFLANGVDDVLAAGSPSVLPRMRPSRNESDLDSTRSTPPRSVQRQLAGPVSGARRPVALKYQLYEGASSPAPGGPGGSSAPTIEGVVAARKPRPPTAHQIAVENNRAQRVNHIIDRGVRKAHHYARKQRRADGAIFRAVRRLRAATDDEHPMIPDPVDDSEGEETIMENQRIMRAGVNQPDPALHCGTYHGKKTPYRSRGFGGLCLLLREEDDDFGEEVAAYAAVFRRATRRLDRWHESGPNSVIRPIKRPRVVLPDDEGGLNGRDPNETEDEMDQTMDQTMDLTMDQTALGGDVSMADTIGEEEDFTIDANSVLTPRGQMRRKRGTGNRVAALNGSSRRRTTGSPAASKRGKPAVNGTSNKLNTKRTADAEDGDELEDVDKLLLGIASGSDAEAGDGEAGDGDATDKDNAKDSDDEGGDLNDLDKTLLGIGDEVSDSD</sequence>
<reference evidence="2" key="2">
    <citation type="submission" date="2010-07" db="EMBL/GenBank/DDBJ databases">
        <authorList>
            <consortium name="The Broad Institute Genome Sequencing Platform"/>
            <consortium name="Broad Institute Genome Sequencing Center for Infectious Disease"/>
            <person name="Ma L.-J."/>
            <person name="Dead R."/>
            <person name="Young S."/>
            <person name="Zeng Q."/>
            <person name="Koehrsen M."/>
            <person name="Alvarado L."/>
            <person name="Berlin A."/>
            <person name="Chapman S.B."/>
            <person name="Chen Z."/>
            <person name="Freedman E."/>
            <person name="Gellesch M."/>
            <person name="Goldberg J."/>
            <person name="Griggs A."/>
            <person name="Gujja S."/>
            <person name="Heilman E.R."/>
            <person name="Heiman D."/>
            <person name="Hepburn T."/>
            <person name="Howarth C."/>
            <person name="Jen D."/>
            <person name="Larson L."/>
            <person name="Mehta T."/>
            <person name="Neiman D."/>
            <person name="Pearson M."/>
            <person name="Roberts A."/>
            <person name="Saif S."/>
            <person name="Shea T."/>
            <person name="Shenoy N."/>
            <person name="Sisk P."/>
            <person name="Stolte C."/>
            <person name="Sykes S."/>
            <person name="Walk T."/>
            <person name="White J."/>
            <person name="Yandava C."/>
            <person name="Haas B."/>
            <person name="Nusbaum C."/>
            <person name="Birren B."/>
        </authorList>
    </citation>
    <scope>NUCLEOTIDE SEQUENCE</scope>
    <source>
        <strain evidence="2">R3-111a-1</strain>
    </source>
</reference>
<protein>
    <recommendedName>
        <fullName evidence="5">INO80 chromatin remodeling complex Ies1</fullName>
    </recommendedName>
</protein>
<dbReference type="OrthoDB" id="5413003at2759"/>
<dbReference type="GeneID" id="20347776"/>
<dbReference type="VEuPathDB" id="FungiDB:GGTG_07318"/>
<dbReference type="RefSeq" id="XP_009223406.1">
    <property type="nucleotide sequence ID" value="XM_009225142.1"/>
</dbReference>
<feature type="compositionally biased region" description="Polar residues" evidence="1">
    <location>
        <begin position="57"/>
        <end position="66"/>
    </location>
</feature>
<feature type="region of interest" description="Disordered" evidence="1">
    <location>
        <begin position="381"/>
        <end position="420"/>
    </location>
</feature>
<feature type="region of interest" description="Disordered" evidence="1">
    <location>
        <begin position="1"/>
        <end position="66"/>
    </location>
</feature>
<evidence type="ECO:0008006" key="5">
    <source>
        <dbReference type="Google" id="ProtNLM"/>
    </source>
</evidence>
<dbReference type="EMBL" id="GL385397">
    <property type="protein sequence ID" value="EJT77406.1"/>
    <property type="molecule type" value="Genomic_DNA"/>
</dbReference>
<dbReference type="EnsemblFungi" id="EJT77406">
    <property type="protein sequence ID" value="EJT77406"/>
    <property type="gene ID" value="GGTG_07318"/>
</dbReference>
<dbReference type="HOGENOM" id="CLU_007606_1_2_1"/>
<feature type="region of interest" description="Disordered" evidence="1">
    <location>
        <begin position="315"/>
        <end position="338"/>
    </location>
</feature>
<reference evidence="3" key="4">
    <citation type="journal article" date="2015" name="G3 (Bethesda)">
        <title>Genome sequences of three phytopathogenic species of the Magnaporthaceae family of fungi.</title>
        <authorList>
            <person name="Okagaki L.H."/>
            <person name="Nunes C.C."/>
            <person name="Sailsbery J."/>
            <person name="Clay B."/>
            <person name="Brown D."/>
            <person name="John T."/>
            <person name="Oh Y."/>
            <person name="Young N."/>
            <person name="Fitzgerald M."/>
            <person name="Haas B.J."/>
            <person name="Zeng Q."/>
            <person name="Young S."/>
            <person name="Adiconis X."/>
            <person name="Fan L."/>
            <person name="Levin J.Z."/>
            <person name="Mitchell T.K."/>
            <person name="Okubara P.A."/>
            <person name="Farman M.L."/>
            <person name="Kohn L.M."/>
            <person name="Birren B."/>
            <person name="Ma L.-J."/>
            <person name="Dean R.A."/>
        </authorList>
    </citation>
    <scope>NUCLEOTIDE SEQUENCE</scope>
    <source>
        <strain evidence="3">R3-111a-1</strain>
    </source>
</reference>
<evidence type="ECO:0000313" key="3">
    <source>
        <dbReference type="EnsemblFungi" id="EJT77406"/>
    </source>
</evidence>
<evidence type="ECO:0000256" key="1">
    <source>
        <dbReference type="SAM" id="MobiDB-lite"/>
    </source>
</evidence>
<feature type="region of interest" description="Disordered" evidence="1">
    <location>
        <begin position="683"/>
        <end position="806"/>
    </location>
</feature>
<dbReference type="PANTHER" id="PTHR37287">
    <property type="entry name" value="INO EIGHTY SUBUNIT 1"/>
    <property type="match status" value="1"/>
</dbReference>
<organism evidence="2">
    <name type="scientific">Gaeumannomyces tritici (strain R3-111a-1)</name>
    <name type="common">Wheat and barley take-all root rot fungus</name>
    <name type="synonym">Gaeumannomyces graminis var. tritici</name>
    <dbReference type="NCBI Taxonomy" id="644352"/>
    <lineage>
        <taxon>Eukaryota</taxon>
        <taxon>Fungi</taxon>
        <taxon>Dikarya</taxon>
        <taxon>Ascomycota</taxon>
        <taxon>Pezizomycotina</taxon>
        <taxon>Sordariomycetes</taxon>
        <taxon>Sordariomycetidae</taxon>
        <taxon>Magnaporthales</taxon>
        <taxon>Magnaporthaceae</taxon>
        <taxon>Gaeumannomyces</taxon>
    </lineage>
</organism>
<dbReference type="GO" id="GO:0031011">
    <property type="term" value="C:Ino80 complex"/>
    <property type="evidence" value="ECO:0007669"/>
    <property type="project" value="InterPro"/>
</dbReference>
<feature type="compositionally biased region" description="Acidic residues" evidence="1">
    <location>
        <begin position="761"/>
        <end position="771"/>
    </location>
</feature>
<dbReference type="AlphaFoldDB" id="J3P1C1"/>
<gene>
    <name evidence="3" type="primary">20347776</name>
    <name evidence="2" type="ORF">GGTG_07318</name>
</gene>
<reference evidence="3" key="5">
    <citation type="submission" date="2018-04" db="UniProtKB">
        <authorList>
            <consortium name="EnsemblFungi"/>
        </authorList>
    </citation>
    <scope>IDENTIFICATION</scope>
    <source>
        <strain evidence="3">R3-111a-1</strain>
    </source>
</reference>
<accession>J3P1C1</accession>
<feature type="compositionally biased region" description="Polar residues" evidence="1">
    <location>
        <begin position="401"/>
        <end position="411"/>
    </location>
</feature>
<proteinExistence type="predicted"/>
<reference evidence="2" key="3">
    <citation type="submission" date="2010-09" db="EMBL/GenBank/DDBJ databases">
        <title>Annotation of Gaeumannomyces graminis var. tritici R3-111a-1.</title>
        <authorList>
            <consortium name="The Broad Institute Genome Sequencing Platform"/>
            <person name="Ma L.-J."/>
            <person name="Dead R."/>
            <person name="Young S.K."/>
            <person name="Zeng Q."/>
            <person name="Gargeya S."/>
            <person name="Fitzgerald M."/>
            <person name="Haas B."/>
            <person name="Abouelleil A."/>
            <person name="Alvarado L."/>
            <person name="Arachchi H.M."/>
            <person name="Berlin A."/>
            <person name="Brown A."/>
            <person name="Chapman S.B."/>
            <person name="Chen Z."/>
            <person name="Dunbar C."/>
            <person name="Freedman E."/>
            <person name="Gearin G."/>
            <person name="Gellesch M."/>
            <person name="Goldberg J."/>
            <person name="Griggs A."/>
            <person name="Gujja S."/>
            <person name="Heiman D."/>
            <person name="Howarth C."/>
            <person name="Larson L."/>
            <person name="Lui A."/>
            <person name="MacDonald P.J.P."/>
            <person name="Mehta T."/>
            <person name="Montmayeur A."/>
            <person name="Murphy C."/>
            <person name="Neiman D."/>
            <person name="Pearson M."/>
            <person name="Priest M."/>
            <person name="Roberts A."/>
            <person name="Saif S."/>
            <person name="Shea T."/>
            <person name="Shenoy N."/>
            <person name="Sisk P."/>
            <person name="Stolte C."/>
            <person name="Sykes S."/>
            <person name="Yandava C."/>
            <person name="Wortman J."/>
            <person name="Nusbaum C."/>
            <person name="Birren B."/>
        </authorList>
    </citation>
    <scope>NUCLEOTIDE SEQUENCE</scope>
    <source>
        <strain evidence="2">R3-111a-1</strain>
    </source>
</reference>
<dbReference type="Proteomes" id="UP000006039">
    <property type="component" value="Unassembled WGS sequence"/>
</dbReference>
<dbReference type="eggNOG" id="ENOG502QVDM">
    <property type="taxonomic scope" value="Eukaryota"/>
</dbReference>
<evidence type="ECO:0000313" key="2">
    <source>
        <dbReference type="EMBL" id="EJT77406.1"/>
    </source>
</evidence>
<evidence type="ECO:0000313" key="4">
    <source>
        <dbReference type="Proteomes" id="UP000006039"/>
    </source>
</evidence>
<dbReference type="InterPro" id="IPR038014">
    <property type="entry name" value="Ies1"/>
</dbReference>